<protein>
    <recommendedName>
        <fullName evidence="3">histidine kinase</fullName>
        <ecNumber evidence="3">2.7.13.3</ecNumber>
    </recommendedName>
</protein>
<keyword evidence="13" id="KW-0812">Transmembrane</keyword>
<dbReference type="GeneID" id="83016649"/>
<dbReference type="SUPFAM" id="SSF47384">
    <property type="entry name" value="Homodimeric domain of signal transducing histidine kinase"/>
    <property type="match status" value="1"/>
</dbReference>
<accession>A0A412FN35</accession>
<feature type="compositionally biased region" description="Basic and acidic residues" evidence="12">
    <location>
        <begin position="486"/>
        <end position="499"/>
    </location>
</feature>
<evidence type="ECO:0000256" key="8">
    <source>
        <dbReference type="ARBA" id="ARBA00022840"/>
    </source>
</evidence>
<dbReference type="FunFam" id="3.30.565.10:FF:000006">
    <property type="entry name" value="Sensor histidine kinase WalK"/>
    <property type="match status" value="1"/>
</dbReference>
<dbReference type="FunFam" id="1.10.287.130:FF:000001">
    <property type="entry name" value="Two-component sensor histidine kinase"/>
    <property type="match status" value="1"/>
</dbReference>
<evidence type="ECO:0000256" key="5">
    <source>
        <dbReference type="ARBA" id="ARBA00022679"/>
    </source>
</evidence>
<dbReference type="PROSITE" id="PS50109">
    <property type="entry name" value="HIS_KIN"/>
    <property type="match status" value="1"/>
</dbReference>
<dbReference type="GO" id="GO:0000155">
    <property type="term" value="F:phosphorelay sensor kinase activity"/>
    <property type="evidence" value="ECO:0007669"/>
    <property type="project" value="InterPro"/>
</dbReference>
<evidence type="ECO:0000259" key="15">
    <source>
        <dbReference type="PROSITE" id="PS50885"/>
    </source>
</evidence>
<dbReference type="AlphaFoldDB" id="A0A412FN35"/>
<dbReference type="Gene3D" id="1.10.287.130">
    <property type="match status" value="1"/>
</dbReference>
<feature type="coiled-coil region" evidence="11">
    <location>
        <begin position="219"/>
        <end position="260"/>
    </location>
</feature>
<dbReference type="GO" id="GO:0005524">
    <property type="term" value="F:ATP binding"/>
    <property type="evidence" value="ECO:0007669"/>
    <property type="project" value="UniProtKB-KW"/>
</dbReference>
<dbReference type="RefSeq" id="WP_117895870.1">
    <property type="nucleotide sequence ID" value="NZ_CABJCV010000023.1"/>
</dbReference>
<keyword evidence="8" id="KW-0067">ATP-binding</keyword>
<keyword evidence="4" id="KW-0597">Phosphoprotein</keyword>
<feature type="transmembrane region" description="Helical" evidence="13">
    <location>
        <begin position="166"/>
        <end position="187"/>
    </location>
</feature>
<dbReference type="SUPFAM" id="SSF55874">
    <property type="entry name" value="ATPase domain of HSP90 chaperone/DNA topoisomerase II/histidine kinase"/>
    <property type="match status" value="1"/>
</dbReference>
<reference evidence="16 17" key="1">
    <citation type="submission" date="2018-08" db="EMBL/GenBank/DDBJ databases">
        <title>A genome reference for cultivated species of the human gut microbiota.</title>
        <authorList>
            <person name="Zou Y."/>
            <person name="Xue W."/>
            <person name="Luo G."/>
        </authorList>
    </citation>
    <scope>NUCLEOTIDE SEQUENCE [LARGE SCALE GENOMIC DNA]</scope>
    <source>
        <strain evidence="16 17">AF24-29</strain>
    </source>
</reference>
<dbReference type="Proteomes" id="UP000284178">
    <property type="component" value="Unassembled WGS sequence"/>
</dbReference>
<keyword evidence="17" id="KW-1185">Reference proteome</keyword>
<sequence>MKLRHQLALSAFAVFALIFSGSGLTLIEISARLRQQDQIDALIAQNRAIDGMLSSAAALMAFTPSSFSPQRQLQNQLEKILADSALETGVRILDEEGRILADSGFPKIDDAQMETPQNDQIWMKIKNTAAGPVLISAHVLPLNDTRLIIQSSADLRTLRRDVQNQLGLFFFINLAAYAVYWLAMIVVSRHLTQPVEQLAEGERQIAGGRWSQRVPVSGAQELKALAENFNRMAETVEQKVAELETENQEKEIFINNLSHEMKTPLTSILGYTQLLRRTKMSPQDAEQALDIIESEARRMERLSSRLMQLIVAARPLSECSAAALDSFIEQAVLRLKPALREKSLRLCVECEPLTVLIDEELMQAALRNVLDNAVKASQPQTLITIEAKTTETGWQIAVRDEGCGIQDPHPERMLQPFVMEDQARSRKHHGAGLGLALTQRIVQAHGGMVEIDSQPGHGTEVRFVFPPETLIADAKAEASQTKARTGKSEQDKEKTHEEQ</sequence>
<evidence type="ECO:0000259" key="14">
    <source>
        <dbReference type="PROSITE" id="PS50109"/>
    </source>
</evidence>
<keyword evidence="6" id="KW-0547">Nucleotide-binding</keyword>
<keyword evidence="7 16" id="KW-0418">Kinase</keyword>
<evidence type="ECO:0000256" key="10">
    <source>
        <dbReference type="ARBA" id="ARBA00023136"/>
    </source>
</evidence>
<evidence type="ECO:0000256" key="4">
    <source>
        <dbReference type="ARBA" id="ARBA00022553"/>
    </source>
</evidence>
<gene>
    <name evidence="16" type="ORF">DWY25_14695</name>
</gene>
<dbReference type="SMART" id="SM00387">
    <property type="entry name" value="HATPase_c"/>
    <property type="match status" value="1"/>
</dbReference>
<evidence type="ECO:0000256" key="11">
    <source>
        <dbReference type="SAM" id="Coils"/>
    </source>
</evidence>
<evidence type="ECO:0000256" key="7">
    <source>
        <dbReference type="ARBA" id="ARBA00022777"/>
    </source>
</evidence>
<dbReference type="InterPro" id="IPR003660">
    <property type="entry name" value="HAMP_dom"/>
</dbReference>
<comment type="catalytic activity">
    <reaction evidence="1">
        <text>ATP + protein L-histidine = ADP + protein N-phospho-L-histidine.</text>
        <dbReference type="EC" id="2.7.13.3"/>
    </reaction>
</comment>
<dbReference type="GO" id="GO:0007234">
    <property type="term" value="P:osmosensory signaling via phosphorelay pathway"/>
    <property type="evidence" value="ECO:0007669"/>
    <property type="project" value="TreeGrafter"/>
</dbReference>
<dbReference type="Pfam" id="PF02518">
    <property type="entry name" value="HATPase_c"/>
    <property type="match status" value="1"/>
</dbReference>
<evidence type="ECO:0000256" key="2">
    <source>
        <dbReference type="ARBA" id="ARBA00004370"/>
    </source>
</evidence>
<keyword evidence="13" id="KW-1133">Transmembrane helix</keyword>
<evidence type="ECO:0000313" key="16">
    <source>
        <dbReference type="EMBL" id="RGR69546.1"/>
    </source>
</evidence>
<dbReference type="CDD" id="cd06225">
    <property type="entry name" value="HAMP"/>
    <property type="match status" value="1"/>
</dbReference>
<evidence type="ECO:0000256" key="13">
    <source>
        <dbReference type="SAM" id="Phobius"/>
    </source>
</evidence>
<dbReference type="CDD" id="cd00082">
    <property type="entry name" value="HisKA"/>
    <property type="match status" value="1"/>
</dbReference>
<dbReference type="PRINTS" id="PR00344">
    <property type="entry name" value="BCTRLSENSOR"/>
</dbReference>
<keyword evidence="10 13" id="KW-0472">Membrane</keyword>
<evidence type="ECO:0000256" key="1">
    <source>
        <dbReference type="ARBA" id="ARBA00000085"/>
    </source>
</evidence>
<dbReference type="PANTHER" id="PTHR42878">
    <property type="entry name" value="TWO-COMPONENT HISTIDINE KINASE"/>
    <property type="match status" value="1"/>
</dbReference>
<dbReference type="GO" id="GO:0030295">
    <property type="term" value="F:protein kinase activator activity"/>
    <property type="evidence" value="ECO:0007669"/>
    <property type="project" value="TreeGrafter"/>
</dbReference>
<keyword evidence="5" id="KW-0808">Transferase</keyword>
<comment type="caution">
    <text evidence="16">The sequence shown here is derived from an EMBL/GenBank/DDBJ whole genome shotgun (WGS) entry which is preliminary data.</text>
</comment>
<dbReference type="InterPro" id="IPR004358">
    <property type="entry name" value="Sig_transdc_His_kin-like_C"/>
</dbReference>
<dbReference type="GO" id="GO:0016020">
    <property type="term" value="C:membrane"/>
    <property type="evidence" value="ECO:0007669"/>
    <property type="project" value="UniProtKB-SubCell"/>
</dbReference>
<evidence type="ECO:0000313" key="17">
    <source>
        <dbReference type="Proteomes" id="UP000284178"/>
    </source>
</evidence>
<feature type="domain" description="HAMP" evidence="15">
    <location>
        <begin position="189"/>
        <end position="241"/>
    </location>
</feature>
<dbReference type="GO" id="GO:0000156">
    <property type="term" value="F:phosphorelay response regulator activity"/>
    <property type="evidence" value="ECO:0007669"/>
    <property type="project" value="TreeGrafter"/>
</dbReference>
<dbReference type="Gene3D" id="6.10.340.10">
    <property type="match status" value="1"/>
</dbReference>
<dbReference type="PANTHER" id="PTHR42878:SF7">
    <property type="entry name" value="SENSOR HISTIDINE KINASE GLRK"/>
    <property type="match status" value="1"/>
</dbReference>
<evidence type="ECO:0000256" key="9">
    <source>
        <dbReference type="ARBA" id="ARBA00023012"/>
    </source>
</evidence>
<dbReference type="SMART" id="SM00388">
    <property type="entry name" value="HisKA"/>
    <property type="match status" value="1"/>
</dbReference>
<dbReference type="CDD" id="cd00075">
    <property type="entry name" value="HATPase"/>
    <property type="match status" value="1"/>
</dbReference>
<feature type="region of interest" description="Disordered" evidence="12">
    <location>
        <begin position="472"/>
        <end position="499"/>
    </location>
</feature>
<evidence type="ECO:0000256" key="6">
    <source>
        <dbReference type="ARBA" id="ARBA00022741"/>
    </source>
</evidence>
<dbReference type="InterPro" id="IPR005467">
    <property type="entry name" value="His_kinase_dom"/>
</dbReference>
<feature type="domain" description="Histidine kinase" evidence="14">
    <location>
        <begin position="256"/>
        <end position="469"/>
    </location>
</feature>
<dbReference type="InterPro" id="IPR036890">
    <property type="entry name" value="HATPase_C_sf"/>
</dbReference>
<evidence type="ECO:0000256" key="12">
    <source>
        <dbReference type="SAM" id="MobiDB-lite"/>
    </source>
</evidence>
<dbReference type="SUPFAM" id="SSF158472">
    <property type="entry name" value="HAMP domain-like"/>
    <property type="match status" value="1"/>
</dbReference>
<evidence type="ECO:0000256" key="3">
    <source>
        <dbReference type="ARBA" id="ARBA00012438"/>
    </source>
</evidence>
<dbReference type="Pfam" id="PF00512">
    <property type="entry name" value="HisKA"/>
    <property type="match status" value="1"/>
</dbReference>
<organism evidence="16 17">
    <name type="scientific">Holdemania filiformis</name>
    <dbReference type="NCBI Taxonomy" id="61171"/>
    <lineage>
        <taxon>Bacteria</taxon>
        <taxon>Bacillati</taxon>
        <taxon>Bacillota</taxon>
        <taxon>Erysipelotrichia</taxon>
        <taxon>Erysipelotrichales</taxon>
        <taxon>Erysipelotrichaceae</taxon>
        <taxon>Holdemania</taxon>
    </lineage>
</organism>
<dbReference type="InterPro" id="IPR050351">
    <property type="entry name" value="BphY/WalK/GraS-like"/>
</dbReference>
<dbReference type="InterPro" id="IPR003594">
    <property type="entry name" value="HATPase_dom"/>
</dbReference>
<dbReference type="Gene3D" id="3.30.565.10">
    <property type="entry name" value="Histidine kinase-like ATPase, C-terminal domain"/>
    <property type="match status" value="1"/>
</dbReference>
<dbReference type="PROSITE" id="PS50885">
    <property type="entry name" value="HAMP"/>
    <property type="match status" value="1"/>
</dbReference>
<dbReference type="InterPro" id="IPR003661">
    <property type="entry name" value="HisK_dim/P_dom"/>
</dbReference>
<dbReference type="Pfam" id="PF00672">
    <property type="entry name" value="HAMP"/>
    <property type="match status" value="1"/>
</dbReference>
<name>A0A412FN35_9FIRM</name>
<dbReference type="SMART" id="SM00304">
    <property type="entry name" value="HAMP"/>
    <property type="match status" value="1"/>
</dbReference>
<dbReference type="EMBL" id="QRUP01000023">
    <property type="protein sequence ID" value="RGR69546.1"/>
    <property type="molecule type" value="Genomic_DNA"/>
</dbReference>
<keyword evidence="11" id="KW-0175">Coiled coil</keyword>
<comment type="subcellular location">
    <subcellularLocation>
        <location evidence="2">Membrane</location>
    </subcellularLocation>
</comment>
<keyword evidence="9" id="KW-0902">Two-component regulatory system</keyword>
<proteinExistence type="predicted"/>
<dbReference type="InterPro" id="IPR036097">
    <property type="entry name" value="HisK_dim/P_sf"/>
</dbReference>
<dbReference type="EC" id="2.7.13.3" evidence="3"/>